<evidence type="ECO:0000256" key="4">
    <source>
        <dbReference type="ARBA" id="ARBA00022989"/>
    </source>
</evidence>
<organism evidence="7 8">
    <name type="scientific">Pseudoxanthomonas winnipegensis</name>
    <dbReference type="NCBI Taxonomy" id="2480810"/>
    <lineage>
        <taxon>Bacteria</taxon>
        <taxon>Pseudomonadati</taxon>
        <taxon>Pseudomonadota</taxon>
        <taxon>Gammaproteobacteria</taxon>
        <taxon>Lysobacterales</taxon>
        <taxon>Lysobacteraceae</taxon>
        <taxon>Pseudoxanthomonas</taxon>
    </lineage>
</organism>
<dbReference type="Pfam" id="PF03073">
    <property type="entry name" value="TspO_MBR"/>
    <property type="match status" value="1"/>
</dbReference>
<reference evidence="7 8" key="1">
    <citation type="submission" date="2019-02" db="EMBL/GenBank/DDBJ databases">
        <title>WGS of Pseudoxanthomonas species novum from clinical isolates.</title>
        <authorList>
            <person name="Bernier A.-M."/>
            <person name="Bernard K."/>
            <person name="Vachon A."/>
        </authorList>
    </citation>
    <scope>NUCLEOTIDE SEQUENCE [LARGE SCALE GENOMIC DNA]</scope>
    <source>
        <strain evidence="7 8">NML140781</strain>
    </source>
</reference>
<dbReference type="RefSeq" id="WP_130524456.1">
    <property type="nucleotide sequence ID" value="NZ_SHLZ01000005.1"/>
</dbReference>
<dbReference type="Gene3D" id="1.20.1260.100">
    <property type="entry name" value="TspO/MBR protein"/>
    <property type="match status" value="1"/>
</dbReference>
<dbReference type="Proteomes" id="UP000292087">
    <property type="component" value="Unassembled WGS sequence"/>
</dbReference>
<dbReference type="AlphaFoldDB" id="A0A4Q8LSC3"/>
<gene>
    <name evidence="7" type="ORF">EA656_15550</name>
</gene>
<evidence type="ECO:0000256" key="3">
    <source>
        <dbReference type="ARBA" id="ARBA00022692"/>
    </source>
</evidence>
<comment type="similarity">
    <text evidence="2">Belongs to the TspO/BZRP family.</text>
</comment>
<dbReference type="FunFam" id="1.20.1260.100:FF:000001">
    <property type="entry name" value="translocator protein 2"/>
    <property type="match status" value="1"/>
</dbReference>
<sequence length="165" mass="17977">MQGISGKRQVLGLVGWLLLVFVAGAIGAAASVQAATFYATLAQPSWAPPAAVFGPVWSVLYVLMGIAAWLVWRRGGWAAQRRALTVFVAQLALNALWSWLFFGWHLGAAAMLDIVVLWVLIVVTVVMFWRARPLAGLLLLPYLAWVTFASALNYAVWQLNPQALG</sequence>
<evidence type="ECO:0000256" key="5">
    <source>
        <dbReference type="ARBA" id="ARBA00023136"/>
    </source>
</evidence>
<dbReference type="CDD" id="cd15904">
    <property type="entry name" value="TSPO_MBR"/>
    <property type="match status" value="1"/>
</dbReference>
<dbReference type="GO" id="GO:0016020">
    <property type="term" value="C:membrane"/>
    <property type="evidence" value="ECO:0007669"/>
    <property type="project" value="UniProtKB-SubCell"/>
</dbReference>
<accession>A0A4Q8LSC3</accession>
<dbReference type="GO" id="GO:0033013">
    <property type="term" value="P:tetrapyrrole metabolic process"/>
    <property type="evidence" value="ECO:0007669"/>
    <property type="project" value="UniProtKB-ARBA"/>
</dbReference>
<evidence type="ECO:0000313" key="7">
    <source>
        <dbReference type="EMBL" id="TAA33841.1"/>
    </source>
</evidence>
<comment type="subcellular location">
    <subcellularLocation>
        <location evidence="1">Membrane</location>
        <topology evidence="1">Multi-pass membrane protein</topology>
    </subcellularLocation>
</comment>
<dbReference type="PIRSF" id="PIRSF005859">
    <property type="entry name" value="PBR"/>
    <property type="match status" value="1"/>
</dbReference>
<feature type="transmembrane region" description="Helical" evidence="6">
    <location>
        <begin position="136"/>
        <end position="157"/>
    </location>
</feature>
<keyword evidence="3 6" id="KW-0812">Transmembrane</keyword>
<dbReference type="PANTHER" id="PTHR10057:SF0">
    <property type="entry name" value="TRANSLOCATOR PROTEIN"/>
    <property type="match status" value="1"/>
</dbReference>
<protein>
    <submittedName>
        <fullName evidence="7">Tryptophan-rich sensory protein</fullName>
    </submittedName>
</protein>
<dbReference type="EMBL" id="SHMF01000004">
    <property type="protein sequence ID" value="TAA33841.1"/>
    <property type="molecule type" value="Genomic_DNA"/>
</dbReference>
<proteinExistence type="inferred from homology"/>
<feature type="transmembrane region" description="Helical" evidence="6">
    <location>
        <begin position="108"/>
        <end position="129"/>
    </location>
</feature>
<comment type="caution">
    <text evidence="7">The sequence shown here is derived from an EMBL/GenBank/DDBJ whole genome shotgun (WGS) entry which is preliminary data.</text>
</comment>
<evidence type="ECO:0000256" key="1">
    <source>
        <dbReference type="ARBA" id="ARBA00004141"/>
    </source>
</evidence>
<keyword evidence="5 6" id="KW-0472">Membrane</keyword>
<keyword evidence="4 6" id="KW-1133">Transmembrane helix</keyword>
<evidence type="ECO:0000313" key="8">
    <source>
        <dbReference type="Proteomes" id="UP000292087"/>
    </source>
</evidence>
<evidence type="ECO:0000256" key="2">
    <source>
        <dbReference type="ARBA" id="ARBA00007524"/>
    </source>
</evidence>
<feature type="transmembrane region" description="Helical" evidence="6">
    <location>
        <begin position="84"/>
        <end position="102"/>
    </location>
</feature>
<feature type="transmembrane region" description="Helical" evidence="6">
    <location>
        <begin position="50"/>
        <end position="72"/>
    </location>
</feature>
<dbReference type="PANTHER" id="PTHR10057">
    <property type="entry name" value="PERIPHERAL-TYPE BENZODIAZEPINE RECEPTOR"/>
    <property type="match status" value="1"/>
</dbReference>
<name>A0A4Q8LSC3_9GAMM</name>
<evidence type="ECO:0000256" key="6">
    <source>
        <dbReference type="SAM" id="Phobius"/>
    </source>
</evidence>
<dbReference type="InterPro" id="IPR004307">
    <property type="entry name" value="TspO_MBR"/>
</dbReference>
<dbReference type="InterPro" id="IPR038330">
    <property type="entry name" value="TspO/MBR-related_sf"/>
</dbReference>